<keyword evidence="2" id="KW-0812">Transmembrane</keyword>
<feature type="transmembrane region" description="Helical" evidence="2">
    <location>
        <begin position="38"/>
        <end position="60"/>
    </location>
</feature>
<reference evidence="3" key="1">
    <citation type="submission" date="2025-08" db="UniProtKB">
        <authorList>
            <consortium name="Ensembl"/>
        </authorList>
    </citation>
    <scope>IDENTIFICATION</scope>
</reference>
<keyword evidence="4" id="KW-1185">Reference proteome</keyword>
<name>A0A3Q3WXS0_MOLML</name>
<sequence>MDKLKKVLRRDSDDDEKSKEGLGIMEASRLTWGKRMKAFVVCFVLGIVFCFLVSQCVWTASRSCLSFPTVATCMCISVVIDCWSPWQQPVCLSVPMVTSR</sequence>
<keyword evidence="2" id="KW-1133">Transmembrane helix</keyword>
<evidence type="ECO:0000313" key="3">
    <source>
        <dbReference type="Ensembl" id="ENSMMOP00000017417.1"/>
    </source>
</evidence>
<keyword evidence="2" id="KW-0472">Membrane</keyword>
<feature type="region of interest" description="Disordered" evidence="1">
    <location>
        <begin position="1"/>
        <end position="20"/>
    </location>
</feature>
<dbReference type="Ensembl" id="ENSMMOT00000017705.1">
    <property type="protein sequence ID" value="ENSMMOP00000017417.1"/>
    <property type="gene ID" value="ENSMMOG00000013235.1"/>
</dbReference>
<evidence type="ECO:0000256" key="1">
    <source>
        <dbReference type="SAM" id="MobiDB-lite"/>
    </source>
</evidence>
<dbReference type="AlphaFoldDB" id="A0A3Q3WXS0"/>
<dbReference type="Proteomes" id="UP000261620">
    <property type="component" value="Unplaced"/>
</dbReference>
<reference evidence="3" key="2">
    <citation type="submission" date="2025-09" db="UniProtKB">
        <authorList>
            <consortium name="Ensembl"/>
        </authorList>
    </citation>
    <scope>IDENTIFICATION</scope>
</reference>
<evidence type="ECO:0000313" key="4">
    <source>
        <dbReference type="Proteomes" id="UP000261620"/>
    </source>
</evidence>
<accession>A0A3Q3WXS0</accession>
<evidence type="ECO:0000256" key="2">
    <source>
        <dbReference type="SAM" id="Phobius"/>
    </source>
</evidence>
<organism evidence="3 4">
    <name type="scientific">Mola mola</name>
    <name type="common">Ocean sunfish</name>
    <name type="synonym">Tetraodon mola</name>
    <dbReference type="NCBI Taxonomy" id="94237"/>
    <lineage>
        <taxon>Eukaryota</taxon>
        <taxon>Metazoa</taxon>
        <taxon>Chordata</taxon>
        <taxon>Craniata</taxon>
        <taxon>Vertebrata</taxon>
        <taxon>Euteleostomi</taxon>
        <taxon>Actinopterygii</taxon>
        <taxon>Neopterygii</taxon>
        <taxon>Teleostei</taxon>
        <taxon>Neoteleostei</taxon>
        <taxon>Acanthomorphata</taxon>
        <taxon>Eupercaria</taxon>
        <taxon>Tetraodontiformes</taxon>
        <taxon>Molidae</taxon>
        <taxon>Mola</taxon>
    </lineage>
</organism>
<evidence type="ECO:0008006" key="5">
    <source>
        <dbReference type="Google" id="ProtNLM"/>
    </source>
</evidence>
<proteinExistence type="predicted"/>
<protein>
    <recommendedName>
        <fullName evidence="5">Vesicle transport protein</fullName>
    </recommendedName>
</protein>